<protein>
    <submittedName>
        <fullName evidence="2">Uncharacterized protein</fullName>
    </submittedName>
</protein>
<sequence>MKEDRKEIEQEDGDGVREKLDNNNENNRVWGWVLNSIIVSALDYVNVDGDRVMRDFDGKKALEKKIFLSNLLVNIWPGPSSGRGFNNLANGRSWPLTPLPS</sequence>
<keyword evidence="3" id="KW-1185">Reference proteome</keyword>
<evidence type="ECO:0000256" key="1">
    <source>
        <dbReference type="SAM" id="MobiDB-lite"/>
    </source>
</evidence>
<feature type="region of interest" description="Disordered" evidence="1">
    <location>
        <begin position="1"/>
        <end position="22"/>
    </location>
</feature>
<accession>A0ABD1W843</accession>
<proteinExistence type="predicted"/>
<organism evidence="2 3">
    <name type="scientific">Forsythia ovata</name>
    <dbReference type="NCBI Taxonomy" id="205694"/>
    <lineage>
        <taxon>Eukaryota</taxon>
        <taxon>Viridiplantae</taxon>
        <taxon>Streptophyta</taxon>
        <taxon>Embryophyta</taxon>
        <taxon>Tracheophyta</taxon>
        <taxon>Spermatophyta</taxon>
        <taxon>Magnoliopsida</taxon>
        <taxon>eudicotyledons</taxon>
        <taxon>Gunneridae</taxon>
        <taxon>Pentapetalae</taxon>
        <taxon>asterids</taxon>
        <taxon>lamiids</taxon>
        <taxon>Lamiales</taxon>
        <taxon>Oleaceae</taxon>
        <taxon>Forsythieae</taxon>
        <taxon>Forsythia</taxon>
    </lineage>
</organism>
<dbReference type="EMBL" id="JBFOLJ010000004">
    <property type="protein sequence ID" value="KAL2545721.1"/>
    <property type="molecule type" value="Genomic_DNA"/>
</dbReference>
<evidence type="ECO:0000313" key="3">
    <source>
        <dbReference type="Proteomes" id="UP001604277"/>
    </source>
</evidence>
<reference evidence="3" key="1">
    <citation type="submission" date="2024-07" db="EMBL/GenBank/DDBJ databases">
        <title>Two chromosome-level genome assemblies of Korean endemic species Abeliophyllum distichum and Forsythia ovata (Oleaceae).</title>
        <authorList>
            <person name="Jang H."/>
        </authorList>
    </citation>
    <scope>NUCLEOTIDE SEQUENCE [LARGE SCALE GENOMIC DNA]</scope>
</reference>
<dbReference type="AlphaFoldDB" id="A0ABD1W843"/>
<evidence type="ECO:0000313" key="2">
    <source>
        <dbReference type="EMBL" id="KAL2545721.1"/>
    </source>
</evidence>
<dbReference type="Proteomes" id="UP001604277">
    <property type="component" value="Unassembled WGS sequence"/>
</dbReference>
<comment type="caution">
    <text evidence="2">The sequence shown here is derived from an EMBL/GenBank/DDBJ whole genome shotgun (WGS) entry which is preliminary data.</text>
</comment>
<name>A0ABD1W843_9LAMI</name>
<gene>
    <name evidence="2" type="ORF">Fot_14954</name>
</gene>